<name>A0A6G8R3D3_9CAUD</name>
<accession>A0A6G8R3D3</accession>
<organism evidence="1 2">
    <name type="scientific">Streptomyces phage Muntaha</name>
    <dbReference type="NCBI Taxonomy" id="2713269"/>
    <lineage>
        <taxon>Viruses</taxon>
        <taxon>Duplodnaviria</taxon>
        <taxon>Heunggongvirae</taxon>
        <taxon>Uroviricota</taxon>
        <taxon>Caudoviricetes</taxon>
        <taxon>Stanwilliamsviridae</taxon>
        <taxon>Loccivirinae</taxon>
        <taxon>Wakandavirus</taxon>
        <taxon>Wakandavirus muntaha</taxon>
    </lineage>
</organism>
<dbReference type="RefSeq" id="YP_010652471.1">
    <property type="nucleotide sequence ID" value="NC_070786.1"/>
</dbReference>
<keyword evidence="2" id="KW-1185">Reference proteome</keyword>
<dbReference type="Proteomes" id="UP000503454">
    <property type="component" value="Segment"/>
</dbReference>
<reference evidence="1 2" key="1">
    <citation type="submission" date="2020-02" db="EMBL/GenBank/DDBJ databases">
        <authorList>
            <person name="Yaqubi I.B."/>
            <person name="Almaguer A.N."/>
            <person name="Torres S.A."/>
            <person name="Nayek S."/>
            <person name="Bhuiyan S."/>
            <person name="Hughes L.E."/>
            <person name="Garlena R.A."/>
            <person name="Russell D.A."/>
            <person name="Pope W.H."/>
            <person name="Jacobs-Sera D."/>
            <person name="Hatfull G.F."/>
        </authorList>
    </citation>
    <scope>NUCLEOTIDE SEQUENCE [LARGE SCALE GENOMIC DNA]</scope>
</reference>
<sequence length="53" mass="6227">MKHKVWLEYTHCGCGSPLVFSHKEWILNIHYCENGHKRQLAHISPQEKGVKID</sequence>
<evidence type="ECO:0000313" key="1">
    <source>
        <dbReference type="EMBL" id="QIN94715.1"/>
    </source>
</evidence>
<gene>
    <name evidence="1" type="primary">191</name>
    <name evidence="1" type="ORF">SEA_MUNTAHA_191</name>
</gene>
<proteinExistence type="predicted"/>
<dbReference type="GeneID" id="77928290"/>
<protein>
    <submittedName>
        <fullName evidence="1">Uncharacterized protein</fullName>
    </submittedName>
</protein>
<dbReference type="KEGG" id="vg:77928290"/>
<evidence type="ECO:0000313" key="2">
    <source>
        <dbReference type="Proteomes" id="UP000503454"/>
    </source>
</evidence>
<dbReference type="EMBL" id="MT024872">
    <property type="protein sequence ID" value="QIN94715.1"/>
    <property type="molecule type" value="Genomic_DNA"/>
</dbReference>